<feature type="region of interest" description="Disordered" evidence="1">
    <location>
        <begin position="72"/>
        <end position="103"/>
    </location>
</feature>
<reference evidence="2 3" key="1">
    <citation type="submission" date="2014-03" db="EMBL/GenBank/DDBJ databases">
        <authorList>
            <person name="Churilla B.M."/>
            <person name="Abrahim M.R."/>
            <person name="Burke K.A."/>
            <person name="Yu V.J."/>
            <person name="Adkins N.L."/>
            <person name="Cohen K.L."/>
            <person name="Colicchio M.A."/>
            <person name="Fasoranti T.O."/>
            <person name="Genkil J.S."/>
            <person name="Kramer Z.J."/>
            <person name="Prout A.K."/>
            <person name="Schafer C.E."/>
            <person name="Schwarz A.G."/>
            <person name="Tish M."/>
            <person name="Vispute N."/>
            <person name="Wilkes K.E."/>
            <person name="Williams C.R."/>
            <person name="Xiao X."/>
            <person name="Yoder B.A."/>
            <person name="Lapin J.S."/>
            <person name="Ott C.T."/>
            <person name="Walburn T.D."/>
            <person name="Bradley K.W."/>
            <person name="Clarke D.Q."/>
            <person name="Lewis M.F."/>
            <person name="Barker L.P."/>
            <person name="Bailey C."/>
            <person name="Asai D.J."/>
            <person name="Bowman C.A."/>
            <person name="Russell D.A."/>
            <person name="Pope W.H."/>
            <person name="Jacobs-Sera D."/>
            <person name="Hendrix R.W."/>
            <person name="Hatfull G.F."/>
        </authorList>
    </citation>
    <scope>NUCLEOTIDE SEQUENCE [LARGE SCALE GENOMIC DNA]</scope>
</reference>
<dbReference type="Proteomes" id="UP000027390">
    <property type="component" value="Segment"/>
</dbReference>
<accession>A0A068CDX1</accession>
<dbReference type="InterPro" id="IPR055868">
    <property type="entry name" value="DUF7445"/>
</dbReference>
<name>A0A068CDX1_9CAUD</name>
<feature type="compositionally biased region" description="Pro residues" evidence="1">
    <location>
        <begin position="91"/>
        <end position="103"/>
    </location>
</feature>
<evidence type="ECO:0000313" key="2">
    <source>
        <dbReference type="EMBL" id="AID18273.1"/>
    </source>
</evidence>
<protein>
    <submittedName>
        <fullName evidence="2">Uncharacterized protein</fullName>
    </submittedName>
</protein>
<gene>
    <name evidence="2" type="primary">227</name>
    <name evidence="2" type="ORF">PBI_WILLIS_227</name>
</gene>
<proteinExistence type="predicted"/>
<evidence type="ECO:0000256" key="1">
    <source>
        <dbReference type="SAM" id="MobiDB-lite"/>
    </source>
</evidence>
<evidence type="ECO:0000313" key="3">
    <source>
        <dbReference type="Proteomes" id="UP000027390"/>
    </source>
</evidence>
<sequence length="147" mass="15680">MTTPGKPTAHAYSAGSAPVTATSPLDFGDKCFLCSNTINIDTPPVEQRDFYISKNGGMFLCHKTCLNEMESAGGTPRDFHEARARKGNPVAPTPPPAEAPKPPVVEQRAGWLHFEKLSDLTAYTAQHGDIPTSTKVTVGTSLVQPGE</sequence>
<dbReference type="EMBL" id="KJ595575">
    <property type="protein sequence ID" value="AID18273.1"/>
    <property type="molecule type" value="Genomic_DNA"/>
</dbReference>
<organism evidence="2 3">
    <name type="scientific">Mycobacterium phage Willis</name>
    <dbReference type="NCBI Taxonomy" id="1486404"/>
    <lineage>
        <taxon>Viruses</taxon>
        <taxon>Duplodnaviria</taxon>
        <taxon>Heunggongvirae</taxon>
        <taxon>Uroviricota</taxon>
        <taxon>Caudoviricetes</taxon>
        <taxon>Ceeclamvirinae</taxon>
        <taxon>Bixzunavirus</taxon>
        <taxon>Bixzunavirus Bxz1</taxon>
    </lineage>
</organism>
<dbReference type="Pfam" id="PF24232">
    <property type="entry name" value="DUF7445"/>
    <property type="match status" value="1"/>
</dbReference>